<dbReference type="InterPro" id="IPR036116">
    <property type="entry name" value="FN3_sf"/>
</dbReference>
<keyword evidence="2" id="KW-0119">Carbohydrate metabolism</keyword>
<comment type="caution">
    <text evidence="4">The sequence shown here is derived from an EMBL/GenBank/DDBJ whole genome shotgun (WGS) entry which is preliminary data.</text>
</comment>
<keyword evidence="2" id="KW-0624">Polysaccharide degradation</keyword>
<feature type="domain" description="Fibronectin type-III" evidence="3">
    <location>
        <begin position="70"/>
        <end position="166"/>
    </location>
</feature>
<dbReference type="Proteomes" id="UP000734823">
    <property type="component" value="Unassembled WGS sequence"/>
</dbReference>
<dbReference type="Gene3D" id="2.60.40.10">
    <property type="entry name" value="Immunoglobulins"/>
    <property type="match status" value="1"/>
</dbReference>
<gene>
    <name evidence="4" type="ORF">GPZ80_06945</name>
</gene>
<dbReference type="PROSITE" id="PS50853">
    <property type="entry name" value="FN3"/>
    <property type="match status" value="1"/>
</dbReference>
<protein>
    <submittedName>
        <fullName evidence="4">Fibronectin type III domain-containing protein</fullName>
    </submittedName>
</protein>
<dbReference type="EMBL" id="JABVED010000003">
    <property type="protein sequence ID" value="MBC6446911.1"/>
    <property type="molecule type" value="Genomic_DNA"/>
</dbReference>
<sequence length="651" mass="67328">MDLDEPALPSRRTPHRVAIVAGGLAVIGAAIALLRTPEPVDSGPRPVPPPQTTVKEFAADGIVLPAPGNPPTQPAGLSVISGPQRLLVAWGPDRTGKPEPDGAAGYEIRWGRGDTIDNVRLLSQPVAQLDALENGTPYQIEVRTIDSFGGRSLPAIISGTPRAPENEPAWSFYDRFSSRVVPEPQRWRLSGTSDCGRATRGEGDDGKRMVISGQCGTEPLVLRPRAPFKLHENAVDGELGRVVVETDHPGQAGELTIDLVPGPADLVGGPTALSHEDPALPPDTIRVRVTGEATAMAEIRAAPGMTRSGVTADLNPMAPAEIGVSVRWEIVVRTDGVRLVRDGKVVAASDAVPAWREATVLVGFAGGPTGLHAAVDLVGFVGAPTAVPVLVVPPVLDTGRSVIEAGSGLVTPSGGARVQGAIGGQLRVTLVPTNRAPADDQFTVEVGGREFPARPAVTGQTPARGVRYPIVADLPPDALVLRGDGKTLPVRVRGPVRRGEGAARVVSASMELTAPPGAVSARSGSGTDVPLALTRLGLAQPSARFLDAAGRVIGRDTVVPRGRMVLEVTADGPGGQRLGGELAGLAGIEIRLDDQRIAGIPTVADGPGAAGVWRLAVDTTGMSAGEHMIEIKAIGVDPRAAFAVAYAPFRV</sequence>
<evidence type="ECO:0000256" key="1">
    <source>
        <dbReference type="ARBA" id="ARBA00023295"/>
    </source>
</evidence>
<evidence type="ECO:0000259" key="3">
    <source>
        <dbReference type="PROSITE" id="PS50853"/>
    </source>
</evidence>
<dbReference type="SUPFAM" id="SSF49265">
    <property type="entry name" value="Fibronectin type III"/>
    <property type="match status" value="1"/>
</dbReference>
<accession>A0ABR7L2I9</accession>
<evidence type="ECO:0000256" key="2">
    <source>
        <dbReference type="ARBA" id="ARBA00023326"/>
    </source>
</evidence>
<keyword evidence="1" id="KW-0326">Glycosidase</keyword>
<keyword evidence="5" id="KW-1185">Reference proteome</keyword>
<reference evidence="4 5" key="1">
    <citation type="submission" date="2020-06" db="EMBL/GenBank/DDBJ databases">
        <title>Actinokineospora xiongansis sp. nov., isolated from soil of Baiyangdian.</title>
        <authorList>
            <person name="Zhang X."/>
        </authorList>
    </citation>
    <scope>NUCLEOTIDE SEQUENCE [LARGE SCALE GENOMIC DNA]</scope>
    <source>
        <strain evidence="4 5">HBU206404</strain>
    </source>
</reference>
<proteinExistence type="predicted"/>
<evidence type="ECO:0000313" key="5">
    <source>
        <dbReference type="Proteomes" id="UP000734823"/>
    </source>
</evidence>
<organism evidence="4 5">
    <name type="scientific">Actinokineospora xionganensis</name>
    <dbReference type="NCBI Taxonomy" id="2684470"/>
    <lineage>
        <taxon>Bacteria</taxon>
        <taxon>Bacillati</taxon>
        <taxon>Actinomycetota</taxon>
        <taxon>Actinomycetes</taxon>
        <taxon>Pseudonocardiales</taxon>
        <taxon>Pseudonocardiaceae</taxon>
        <taxon>Actinokineospora</taxon>
    </lineage>
</organism>
<name>A0ABR7L2I9_9PSEU</name>
<keyword evidence="1" id="KW-0378">Hydrolase</keyword>
<evidence type="ECO:0000313" key="4">
    <source>
        <dbReference type="EMBL" id="MBC6446911.1"/>
    </source>
</evidence>
<dbReference type="InterPro" id="IPR013783">
    <property type="entry name" value="Ig-like_fold"/>
</dbReference>
<dbReference type="RefSeq" id="WP_187219255.1">
    <property type="nucleotide sequence ID" value="NZ_JABVED010000003.1"/>
</dbReference>
<dbReference type="InterPro" id="IPR003961">
    <property type="entry name" value="FN3_dom"/>
</dbReference>